<dbReference type="EMBL" id="FRBL01000009">
    <property type="protein sequence ID" value="SHM64704.1"/>
    <property type="molecule type" value="Genomic_DNA"/>
</dbReference>
<sequence>MTMKRLLLLLLLFFVYSVALCQNTVYVNANVPKSGDGKSWAGAYQTLKEAMLEANKGTQTSIYLAQGTYRSDTNIQGYTDPHFRIFTFNKSVSLYGGFPPTGNPGMADRNPALYPTILSADVNNTPADPSDNSLGLLLFIGNNKDTLDGLTISDVMPYNSSFYYPVTVATGGDLTMNNVILRNNHTGAISINQGKLKATNLTVIDNTGFIALLDFYKSEVTVSNSLIARNNANILLGCSNNSSNTTGTYSYSNITMADNIAAAGVYSLNLLNRTVNCIYYNNVSPNTGQMSEWMGTNPNSVFSNCITQYAASNPGKKIFQGDPLFKNAVAGDYSLQAGSPAIDQGSSAEYAPGLVSPSISGIRKDLAGNARFIGNAVDIGAYEVQGPPVTGSWALKDPVLTRNQVVTYQLSFDYDVLKLVPSNFTVHNGSIVGITKINNRQFEIGIMAATVDSVRITMENSDSTFSNFGGLPNVSMACLPDYIAPVVNANDTTLLADIHNAPVAIVNQFYSVSDNHTVTAKLAVQVAPITVSWPGQDVNVTATDEAGNITQQSFRVTLRTLEADAVQTVLPTVHVPFGGSIPAGALPSPLTIHTTDGQVADFPVSWEVNSFNNRQAGTYQLPGKLTLPDWVSVPAGMLPVITCVVEKRRDSTISAPASLNVSFGTAFTALALPQVAVAYTDGAVVNVPVQWNAGSYDGNRPGTYTLTGTLQPDANSILRDSVARVTVTVNKGQQVLTVTPVADKLIGDPAFALQGSSSAGLPVSWTSDNPQVIALNGNTAIVGQPGTAVITLTQPGDSQYEAAVPVKLSITVKDIPAPVISARGNMNFCEGDKVTLATTSPGKYQWYLDGQAIGEAAGNTLEVSKSGQYSLQTTHPNGYTNASNTISITVYALPAIEIQPVTASISKGFTVQLHASGGDTYQWAPADGLSNAGIADPVARPAVTTTYTVTGMSQYGCSAQAQVTVTVKEDDIVQPTNILTPNGDGINDRWVVQNLDMYPDNEVKIFDRSGRMVYRQLHYANTWTGDSLAEGTYYYVLTFGPRGKVVKGYITILR</sequence>
<evidence type="ECO:0000313" key="4">
    <source>
        <dbReference type="Proteomes" id="UP000184420"/>
    </source>
</evidence>
<protein>
    <submittedName>
        <fullName evidence="3">Gliding motility-associated C-terminal domain-containing protein</fullName>
    </submittedName>
</protein>
<dbReference type="InterPro" id="IPR013783">
    <property type="entry name" value="Ig-like_fold"/>
</dbReference>
<dbReference type="AlphaFoldDB" id="A0A1M7KHD0"/>
<evidence type="ECO:0000256" key="1">
    <source>
        <dbReference type="SAM" id="SignalP"/>
    </source>
</evidence>
<feature type="domain" description="Bacterial Ig-like" evidence="2">
    <location>
        <begin position="671"/>
        <end position="710"/>
    </location>
</feature>
<dbReference type="InterPro" id="IPR011050">
    <property type="entry name" value="Pectin_lyase_fold/virulence"/>
</dbReference>
<dbReference type="Gene3D" id="2.60.40.10">
    <property type="entry name" value="Immunoglobulins"/>
    <property type="match status" value="1"/>
</dbReference>
<dbReference type="InterPro" id="IPR059226">
    <property type="entry name" value="Choice_anch_Q_dom"/>
</dbReference>
<feature type="chain" id="PRO_5012974939" evidence="1">
    <location>
        <begin position="22"/>
        <end position="1054"/>
    </location>
</feature>
<organism evidence="3 4">
    <name type="scientific">Chitinophaga jiangningensis</name>
    <dbReference type="NCBI Taxonomy" id="1419482"/>
    <lineage>
        <taxon>Bacteria</taxon>
        <taxon>Pseudomonadati</taxon>
        <taxon>Bacteroidota</taxon>
        <taxon>Chitinophagia</taxon>
        <taxon>Chitinophagales</taxon>
        <taxon>Chitinophagaceae</taxon>
        <taxon>Chitinophaga</taxon>
    </lineage>
</organism>
<gene>
    <name evidence="3" type="ORF">SAMN05444266_109325</name>
</gene>
<dbReference type="InterPro" id="IPR026341">
    <property type="entry name" value="T9SS_type_B"/>
</dbReference>
<dbReference type="Gene3D" id="2.160.20.10">
    <property type="entry name" value="Single-stranded right-handed beta-helix, Pectin lyase-like"/>
    <property type="match status" value="1"/>
</dbReference>
<keyword evidence="1" id="KW-0732">Signal</keyword>
<dbReference type="SUPFAM" id="SSF51126">
    <property type="entry name" value="Pectin lyase-like"/>
    <property type="match status" value="1"/>
</dbReference>
<dbReference type="InterPro" id="IPR012334">
    <property type="entry name" value="Pectin_lyas_fold"/>
</dbReference>
<dbReference type="Pfam" id="PF07532">
    <property type="entry name" value="Big_4"/>
    <property type="match status" value="1"/>
</dbReference>
<dbReference type="STRING" id="1419482.SAMN05444266_109325"/>
<proteinExistence type="predicted"/>
<accession>A0A1M7KHD0</accession>
<keyword evidence="4" id="KW-1185">Reference proteome</keyword>
<dbReference type="InterPro" id="IPR011081">
    <property type="entry name" value="Big_4"/>
</dbReference>
<evidence type="ECO:0000313" key="3">
    <source>
        <dbReference type="EMBL" id="SHM64704.1"/>
    </source>
</evidence>
<feature type="signal peptide" evidence="1">
    <location>
        <begin position="1"/>
        <end position="21"/>
    </location>
</feature>
<dbReference type="NCBIfam" id="NF041518">
    <property type="entry name" value="choice_anch_Q"/>
    <property type="match status" value="1"/>
</dbReference>
<dbReference type="Pfam" id="PF13585">
    <property type="entry name" value="CHU_C"/>
    <property type="match status" value="1"/>
</dbReference>
<evidence type="ECO:0000259" key="2">
    <source>
        <dbReference type="Pfam" id="PF07532"/>
    </source>
</evidence>
<dbReference type="Proteomes" id="UP000184420">
    <property type="component" value="Unassembled WGS sequence"/>
</dbReference>
<name>A0A1M7KHD0_9BACT</name>
<reference evidence="3 4" key="1">
    <citation type="submission" date="2016-11" db="EMBL/GenBank/DDBJ databases">
        <authorList>
            <person name="Jaros S."/>
            <person name="Januszkiewicz K."/>
            <person name="Wedrychowicz H."/>
        </authorList>
    </citation>
    <scope>NUCLEOTIDE SEQUENCE [LARGE SCALE GENOMIC DNA]</scope>
    <source>
        <strain evidence="3 4">DSM 27406</strain>
    </source>
</reference>
<dbReference type="NCBIfam" id="TIGR04131">
    <property type="entry name" value="Bac_Flav_CTERM"/>
    <property type="match status" value="1"/>
</dbReference>